<dbReference type="GO" id="GO:0030170">
    <property type="term" value="F:pyridoxal phosphate binding"/>
    <property type="evidence" value="ECO:0007669"/>
    <property type="project" value="InterPro"/>
</dbReference>
<comment type="subcellular location">
    <subcellularLocation>
        <location evidence="2">Cytoplasm</location>
    </subcellularLocation>
</comment>
<proteinExistence type="inferred from homology"/>
<feature type="domain" description="Aminotransferase class I/classII large" evidence="11">
    <location>
        <begin position="198"/>
        <end position="504"/>
    </location>
</feature>
<feature type="region of interest" description="Disordered" evidence="10">
    <location>
        <begin position="27"/>
        <end position="52"/>
    </location>
</feature>
<accession>A0A9P8KU63</accession>
<evidence type="ECO:0000313" key="13">
    <source>
        <dbReference type="Proteomes" id="UP000826573"/>
    </source>
</evidence>
<dbReference type="GO" id="GO:0005737">
    <property type="term" value="C:cytoplasm"/>
    <property type="evidence" value="ECO:0007669"/>
    <property type="project" value="UniProtKB-SubCell"/>
</dbReference>
<keyword evidence="6" id="KW-0808">Transferase</keyword>
<keyword evidence="4" id="KW-0963">Cytoplasm</keyword>
<keyword evidence="7" id="KW-0663">Pyridoxal phosphate</keyword>
<dbReference type="InterPro" id="IPR015421">
    <property type="entry name" value="PyrdxlP-dep_Trfase_major"/>
</dbReference>
<comment type="caution">
    <text evidence="12">The sequence shown here is derived from an EMBL/GenBank/DDBJ whole genome shotgun (WGS) entry which is preliminary data.</text>
</comment>
<evidence type="ECO:0000256" key="8">
    <source>
        <dbReference type="ARBA" id="ARBA00051993"/>
    </source>
</evidence>
<dbReference type="Gene3D" id="3.40.640.10">
    <property type="entry name" value="Type I PLP-dependent aspartate aminotransferase-like (Major domain)"/>
    <property type="match status" value="1"/>
</dbReference>
<protein>
    <recommendedName>
        <fullName evidence="9">aromatic-amino-acid transaminase</fullName>
        <ecNumber evidence="9">2.6.1.57</ecNumber>
    </recommendedName>
</protein>
<dbReference type="InterPro" id="IPR015424">
    <property type="entry name" value="PyrdxlP-dep_Trfase"/>
</dbReference>
<dbReference type="PANTHER" id="PTHR42790">
    <property type="entry name" value="AMINOTRANSFERASE"/>
    <property type="match status" value="1"/>
</dbReference>
<organism evidence="12 13">
    <name type="scientific">Trichoderma semiorbis</name>
    <dbReference type="NCBI Taxonomy" id="1491008"/>
    <lineage>
        <taxon>Eukaryota</taxon>
        <taxon>Fungi</taxon>
        <taxon>Dikarya</taxon>
        <taxon>Ascomycota</taxon>
        <taxon>Pezizomycotina</taxon>
        <taxon>Sordariomycetes</taxon>
        <taxon>Hypocreomycetidae</taxon>
        <taxon>Hypocreales</taxon>
        <taxon>Hypocreaceae</taxon>
        <taxon>Trichoderma</taxon>
    </lineage>
</organism>
<dbReference type="GO" id="GO:0019878">
    <property type="term" value="P:lysine biosynthetic process via aminoadipic acid"/>
    <property type="evidence" value="ECO:0007669"/>
    <property type="project" value="TreeGrafter"/>
</dbReference>
<dbReference type="PANTHER" id="PTHR42790:SF21">
    <property type="entry name" value="AROMATIC_AMINOADIPATE AMINOTRANSFERASE 1"/>
    <property type="match status" value="1"/>
</dbReference>
<dbReference type="AlphaFoldDB" id="A0A9P8KU63"/>
<evidence type="ECO:0000256" key="1">
    <source>
        <dbReference type="ARBA" id="ARBA00001933"/>
    </source>
</evidence>
<evidence type="ECO:0000256" key="6">
    <source>
        <dbReference type="ARBA" id="ARBA00022679"/>
    </source>
</evidence>
<evidence type="ECO:0000256" key="10">
    <source>
        <dbReference type="SAM" id="MobiDB-lite"/>
    </source>
</evidence>
<evidence type="ECO:0000313" key="12">
    <source>
        <dbReference type="EMBL" id="KAH0531500.1"/>
    </source>
</evidence>
<dbReference type="GO" id="GO:0008793">
    <property type="term" value="F:aromatic-amino-acid transaminase activity"/>
    <property type="evidence" value="ECO:0007669"/>
    <property type="project" value="TreeGrafter"/>
</dbReference>
<comment type="cofactor">
    <cofactor evidence="1">
        <name>pyridoxal 5'-phosphate</name>
        <dbReference type="ChEBI" id="CHEBI:597326"/>
    </cofactor>
</comment>
<feature type="compositionally biased region" description="Polar residues" evidence="10">
    <location>
        <begin position="36"/>
        <end position="48"/>
    </location>
</feature>
<dbReference type="FunFam" id="3.40.640.10:FF:000074">
    <property type="entry name" value="Aromatic amino acid aminotransferase"/>
    <property type="match status" value="1"/>
</dbReference>
<dbReference type="GO" id="GO:0047536">
    <property type="term" value="F:2-aminoadipate transaminase activity"/>
    <property type="evidence" value="ECO:0007669"/>
    <property type="project" value="TreeGrafter"/>
</dbReference>
<dbReference type="EMBL" id="JAIMJC010000001">
    <property type="protein sequence ID" value="KAH0531500.1"/>
    <property type="molecule type" value="Genomic_DNA"/>
</dbReference>
<comment type="catalytic activity">
    <reaction evidence="8">
        <text>an aromatic L-alpha-amino acid + 2-oxoglutarate = an aromatic oxo-acid + L-glutamate</text>
        <dbReference type="Rhea" id="RHEA:17533"/>
        <dbReference type="ChEBI" id="CHEBI:16810"/>
        <dbReference type="ChEBI" id="CHEBI:29985"/>
        <dbReference type="ChEBI" id="CHEBI:73309"/>
        <dbReference type="ChEBI" id="CHEBI:84824"/>
        <dbReference type="EC" id="2.6.1.57"/>
    </reaction>
</comment>
<dbReference type="GO" id="GO:0009074">
    <property type="term" value="P:aromatic amino acid family catabolic process"/>
    <property type="evidence" value="ECO:0007669"/>
    <property type="project" value="TreeGrafter"/>
</dbReference>
<gene>
    <name evidence="12" type="ORF">TsFJ059_000326</name>
</gene>
<dbReference type="InterPro" id="IPR050859">
    <property type="entry name" value="Class-I_PLP-dep_aminotransf"/>
</dbReference>
<dbReference type="Pfam" id="PF00155">
    <property type="entry name" value="Aminotran_1_2"/>
    <property type="match status" value="1"/>
</dbReference>
<keyword evidence="5" id="KW-0032">Aminotransferase</keyword>
<evidence type="ECO:0000256" key="5">
    <source>
        <dbReference type="ARBA" id="ARBA00022576"/>
    </source>
</evidence>
<evidence type="ECO:0000256" key="4">
    <source>
        <dbReference type="ARBA" id="ARBA00022490"/>
    </source>
</evidence>
<dbReference type="CDD" id="cd00609">
    <property type="entry name" value="AAT_like"/>
    <property type="match status" value="1"/>
</dbReference>
<dbReference type="GO" id="GO:0006571">
    <property type="term" value="P:tyrosine biosynthetic process"/>
    <property type="evidence" value="ECO:0007669"/>
    <property type="project" value="TreeGrafter"/>
</dbReference>
<comment type="similarity">
    <text evidence="3">Belongs to the class-I pyridoxal-phosphate-dependent aminotransferase family.</text>
</comment>
<dbReference type="SUPFAM" id="SSF53383">
    <property type="entry name" value="PLP-dependent transferases"/>
    <property type="match status" value="1"/>
</dbReference>
<evidence type="ECO:0000256" key="9">
    <source>
        <dbReference type="ARBA" id="ARBA00067014"/>
    </source>
</evidence>
<evidence type="ECO:0000256" key="3">
    <source>
        <dbReference type="ARBA" id="ARBA00007441"/>
    </source>
</evidence>
<name>A0A9P8KU63_9HYPO</name>
<dbReference type="Proteomes" id="UP000826573">
    <property type="component" value="Unassembled WGS sequence"/>
</dbReference>
<evidence type="ECO:0000256" key="7">
    <source>
        <dbReference type="ARBA" id="ARBA00022898"/>
    </source>
</evidence>
<dbReference type="EC" id="2.6.1.57" evidence="9"/>
<sequence>MGSLSREVDEWTQEPISIRREDQSLLLNEEWPRQAAPNNSKPRAASTSHRPDDGIVSYRKADCFYAIFWSTDLLSPVAYISAESANRTGSTLKKAVEHLSNPNTISLGGGIPLSDFFPIDGISLRPSSFDNVETREKTSSQTTLHATKHDIADDTSVYDLSVALNYCPGYGSAQFMRWVIEHTEIVHDPPYADWQCSMTIGNTSAFDMCLRMLAQPGDCILADKYTYSSSVETAMPLGVKFIGVDMDREGMLPDNLDEILEKWNPAEHNNARKPSVLYTIPTGQNPTGTTQSLQRRKAVYGVAQKHDLIILEDDPYYFLQMDEYGSTASEIQSPVEFFKRLVPSYLRLDIDGRVMRMDSFSKVVSPGARLGWITAPAQLIERYNIERYKSHSDVSTQSPSGLSQLVFFKLLDEHWGHEGYTRWLMHLRKQYTMRRDFILSACERYLPRQIVSWEPANAGMVQWLKVDWEQHPNAKDKTADLVEEEIWLESISAGALVGRGSWFRSSKDVPCIDVFYRTTFAAAPLPKIEEAIKRFGEAIHKVFELKEKS</sequence>
<reference evidence="12 13" key="1">
    <citation type="submission" date="2021-08" db="EMBL/GenBank/DDBJ databases">
        <title>The highly contiguous genome resource for Trichoderma semiorbis FJ059, a fungal antagonistic to plant pathogens.</title>
        <authorList>
            <person name="Liu T."/>
        </authorList>
    </citation>
    <scope>NUCLEOTIDE SEQUENCE [LARGE SCALE GENOMIC DNA]</scope>
    <source>
        <strain evidence="12 13">FJ059</strain>
    </source>
</reference>
<keyword evidence="13" id="KW-1185">Reference proteome</keyword>
<dbReference type="InterPro" id="IPR004839">
    <property type="entry name" value="Aminotransferase_I/II_large"/>
</dbReference>
<evidence type="ECO:0000256" key="2">
    <source>
        <dbReference type="ARBA" id="ARBA00004496"/>
    </source>
</evidence>
<evidence type="ECO:0000259" key="11">
    <source>
        <dbReference type="Pfam" id="PF00155"/>
    </source>
</evidence>